<feature type="domain" description="RNA polymerase sigma factor 70 region 4 type 2" evidence="8">
    <location>
        <begin position="129"/>
        <end position="178"/>
    </location>
</feature>
<evidence type="ECO:0000256" key="3">
    <source>
        <dbReference type="ARBA" id="ARBA00023082"/>
    </source>
</evidence>
<dbReference type="PANTHER" id="PTHR43133:SF8">
    <property type="entry name" value="RNA POLYMERASE SIGMA FACTOR HI_1459-RELATED"/>
    <property type="match status" value="1"/>
</dbReference>
<sequence length="327" mass="36482">MIDHASDATLLKRFAERREETAFAELVERHGPVVQRVCRRFLRSEHDVEEVFQATFLILALRASEVSWKPSVGGWVQNVARRLALHARGEIARRGRREVQASSLYGGMHSPECPVSAFGDEVERQDVRRMIDTAVEGLPEKYRAPLVLCYLEGLTNHEAAQQLGYPVGSISRRLERARGLLKKQLIGYGVTLSLLVGLVALGSLAANRNARKLEPIRGAMALVGSETAHRSDLRELIQPLERIDCGSLSFPDRDRIGRLAEQSAWAADAVAPFDPGVRRDVWRAYAGEMKLAALELSRVYEDGREPELLASVRRLNATCVQCHSAFH</sequence>
<dbReference type="InterPro" id="IPR039425">
    <property type="entry name" value="RNA_pol_sigma-70-like"/>
</dbReference>
<dbReference type="Proteomes" id="UP000186309">
    <property type="component" value="Chromosome"/>
</dbReference>
<dbReference type="Pfam" id="PF04542">
    <property type="entry name" value="Sigma70_r2"/>
    <property type="match status" value="1"/>
</dbReference>
<dbReference type="GO" id="GO:0020037">
    <property type="term" value="F:heme binding"/>
    <property type="evidence" value="ECO:0007669"/>
    <property type="project" value="InterPro"/>
</dbReference>
<dbReference type="SUPFAM" id="SSF88659">
    <property type="entry name" value="Sigma3 and sigma4 domains of RNA polymerase sigma factors"/>
    <property type="match status" value="1"/>
</dbReference>
<evidence type="ECO:0000256" key="6">
    <source>
        <dbReference type="SAM" id="Phobius"/>
    </source>
</evidence>
<protein>
    <submittedName>
        <fullName evidence="9">ECF RNA polymerase sigma factor SigW</fullName>
    </submittedName>
</protein>
<evidence type="ECO:0000256" key="2">
    <source>
        <dbReference type="ARBA" id="ARBA00023015"/>
    </source>
</evidence>
<dbReference type="NCBIfam" id="TIGR02937">
    <property type="entry name" value="sigma70-ECF"/>
    <property type="match status" value="1"/>
</dbReference>
<keyword evidence="6" id="KW-0472">Membrane</keyword>
<dbReference type="KEGG" id="pbor:BSF38_00835"/>
<keyword evidence="10" id="KW-1185">Reference proteome</keyword>
<keyword evidence="6" id="KW-1133">Transmembrane helix</keyword>
<keyword evidence="3" id="KW-0731">Sigma factor</keyword>
<reference evidence="10" key="1">
    <citation type="submission" date="2016-12" db="EMBL/GenBank/DDBJ databases">
        <title>Comparative genomics of four Isosphaeraceae planctomycetes: a common pool of plasmids and glycoside hydrolase genes.</title>
        <authorList>
            <person name="Ivanova A."/>
        </authorList>
    </citation>
    <scope>NUCLEOTIDE SEQUENCE [LARGE SCALE GENOMIC DNA]</scope>
    <source>
        <strain evidence="10">PX4</strain>
    </source>
</reference>
<name>A0A1U7CKF3_9BACT</name>
<dbReference type="CDD" id="cd06171">
    <property type="entry name" value="Sigma70_r4"/>
    <property type="match status" value="1"/>
</dbReference>
<evidence type="ECO:0000256" key="4">
    <source>
        <dbReference type="ARBA" id="ARBA00023125"/>
    </source>
</evidence>
<dbReference type="SUPFAM" id="SSF88946">
    <property type="entry name" value="Sigma2 domain of RNA polymerase sigma factors"/>
    <property type="match status" value="1"/>
</dbReference>
<dbReference type="InterPro" id="IPR014284">
    <property type="entry name" value="RNA_pol_sigma-70_dom"/>
</dbReference>
<keyword evidence="5" id="KW-0804">Transcription</keyword>
<dbReference type="SUPFAM" id="SSF47175">
    <property type="entry name" value="Cytochromes"/>
    <property type="match status" value="1"/>
</dbReference>
<dbReference type="RefSeq" id="WP_076343597.1">
    <property type="nucleotide sequence ID" value="NZ_CP019082.1"/>
</dbReference>
<dbReference type="GO" id="GO:0003677">
    <property type="term" value="F:DNA binding"/>
    <property type="evidence" value="ECO:0007669"/>
    <property type="project" value="UniProtKB-KW"/>
</dbReference>
<dbReference type="EMBL" id="CP019082">
    <property type="protein sequence ID" value="APW59412.1"/>
    <property type="molecule type" value="Genomic_DNA"/>
</dbReference>
<dbReference type="PANTHER" id="PTHR43133">
    <property type="entry name" value="RNA POLYMERASE ECF-TYPE SIGMA FACTO"/>
    <property type="match status" value="1"/>
</dbReference>
<evidence type="ECO:0000256" key="5">
    <source>
        <dbReference type="ARBA" id="ARBA00023163"/>
    </source>
</evidence>
<organism evidence="9 10">
    <name type="scientific">Paludisphaera borealis</name>
    <dbReference type="NCBI Taxonomy" id="1387353"/>
    <lineage>
        <taxon>Bacteria</taxon>
        <taxon>Pseudomonadati</taxon>
        <taxon>Planctomycetota</taxon>
        <taxon>Planctomycetia</taxon>
        <taxon>Isosphaerales</taxon>
        <taxon>Isosphaeraceae</taxon>
        <taxon>Paludisphaera</taxon>
    </lineage>
</organism>
<dbReference type="InterPro" id="IPR036388">
    <property type="entry name" value="WH-like_DNA-bd_sf"/>
</dbReference>
<dbReference type="Gene3D" id="1.10.1740.10">
    <property type="match status" value="1"/>
</dbReference>
<evidence type="ECO:0000256" key="1">
    <source>
        <dbReference type="ARBA" id="ARBA00010641"/>
    </source>
</evidence>
<evidence type="ECO:0000313" key="9">
    <source>
        <dbReference type="EMBL" id="APW59412.1"/>
    </source>
</evidence>
<comment type="similarity">
    <text evidence="1">Belongs to the sigma-70 factor family. ECF subfamily.</text>
</comment>
<dbReference type="STRING" id="1387353.BSF38_00835"/>
<dbReference type="InterPro" id="IPR013325">
    <property type="entry name" value="RNA_pol_sigma_r2"/>
</dbReference>
<dbReference type="GO" id="GO:0016987">
    <property type="term" value="F:sigma factor activity"/>
    <property type="evidence" value="ECO:0007669"/>
    <property type="project" value="UniProtKB-KW"/>
</dbReference>
<evidence type="ECO:0000259" key="7">
    <source>
        <dbReference type="Pfam" id="PF04542"/>
    </source>
</evidence>
<feature type="transmembrane region" description="Helical" evidence="6">
    <location>
        <begin position="185"/>
        <end position="206"/>
    </location>
</feature>
<dbReference type="InterPro" id="IPR013249">
    <property type="entry name" value="RNA_pol_sigma70_r4_t2"/>
</dbReference>
<dbReference type="GO" id="GO:0022900">
    <property type="term" value="P:electron transport chain"/>
    <property type="evidence" value="ECO:0007669"/>
    <property type="project" value="InterPro"/>
</dbReference>
<dbReference type="InterPro" id="IPR010980">
    <property type="entry name" value="Cyt_c/b562"/>
</dbReference>
<dbReference type="AlphaFoldDB" id="A0A1U7CKF3"/>
<dbReference type="OrthoDB" id="291047at2"/>
<accession>A0A1U7CKF3</accession>
<feature type="domain" description="RNA polymerase sigma-70 region 2" evidence="7">
    <location>
        <begin position="26"/>
        <end position="87"/>
    </location>
</feature>
<dbReference type="GO" id="GO:0009055">
    <property type="term" value="F:electron transfer activity"/>
    <property type="evidence" value="ECO:0007669"/>
    <property type="project" value="InterPro"/>
</dbReference>
<dbReference type="GO" id="GO:0005506">
    <property type="term" value="F:iron ion binding"/>
    <property type="evidence" value="ECO:0007669"/>
    <property type="project" value="InterPro"/>
</dbReference>
<dbReference type="Gene3D" id="1.10.10.10">
    <property type="entry name" value="Winged helix-like DNA-binding domain superfamily/Winged helix DNA-binding domain"/>
    <property type="match status" value="1"/>
</dbReference>
<dbReference type="Pfam" id="PF08281">
    <property type="entry name" value="Sigma70_r4_2"/>
    <property type="match status" value="1"/>
</dbReference>
<keyword evidence="6" id="KW-0812">Transmembrane</keyword>
<dbReference type="GO" id="GO:0006352">
    <property type="term" value="P:DNA-templated transcription initiation"/>
    <property type="evidence" value="ECO:0007669"/>
    <property type="project" value="InterPro"/>
</dbReference>
<keyword evidence="4" id="KW-0238">DNA-binding</keyword>
<evidence type="ECO:0000313" key="10">
    <source>
        <dbReference type="Proteomes" id="UP000186309"/>
    </source>
</evidence>
<proteinExistence type="inferred from homology"/>
<keyword evidence="2" id="KW-0805">Transcription regulation</keyword>
<dbReference type="InterPro" id="IPR013324">
    <property type="entry name" value="RNA_pol_sigma_r3/r4-like"/>
</dbReference>
<dbReference type="InterPro" id="IPR007627">
    <property type="entry name" value="RNA_pol_sigma70_r2"/>
</dbReference>
<evidence type="ECO:0000259" key="8">
    <source>
        <dbReference type="Pfam" id="PF08281"/>
    </source>
</evidence>
<gene>
    <name evidence="9" type="primary">sigW_1</name>
    <name evidence="9" type="ORF">BSF38_00835</name>
</gene>